<dbReference type="Gene3D" id="3.90.1200.10">
    <property type="match status" value="1"/>
</dbReference>
<dbReference type="InterPro" id="IPR051678">
    <property type="entry name" value="AGP_Transferase"/>
</dbReference>
<reference evidence="2 3" key="1">
    <citation type="submission" date="2020-01" db="EMBL/GenBank/DDBJ databases">
        <title>The draft genome sequence of Corallococcus exiguus DSM 14696.</title>
        <authorList>
            <person name="Zhang X."/>
            <person name="Zhu H."/>
        </authorList>
    </citation>
    <scope>NUCLEOTIDE SEQUENCE [LARGE SCALE GENOMIC DNA]</scope>
    <source>
        <strain evidence="2 3">DSM 14696</strain>
    </source>
</reference>
<dbReference type="InterPro" id="IPR002575">
    <property type="entry name" value="Aminoglycoside_PTrfase"/>
</dbReference>
<dbReference type="PANTHER" id="PTHR21310:SF15">
    <property type="entry name" value="AMINOGLYCOSIDE PHOSPHOTRANSFERASE DOMAIN-CONTAINING PROTEIN"/>
    <property type="match status" value="1"/>
</dbReference>
<keyword evidence="3" id="KW-1185">Reference proteome</keyword>
<proteinExistence type="predicted"/>
<evidence type="ECO:0000313" key="2">
    <source>
        <dbReference type="EMBL" id="NBC39587.1"/>
    </source>
</evidence>
<feature type="domain" description="Aminoglycoside phosphotransferase" evidence="1">
    <location>
        <begin position="43"/>
        <end position="273"/>
    </location>
</feature>
<evidence type="ECO:0000259" key="1">
    <source>
        <dbReference type="Pfam" id="PF01636"/>
    </source>
</evidence>
<dbReference type="SUPFAM" id="SSF56112">
    <property type="entry name" value="Protein kinase-like (PK-like)"/>
    <property type="match status" value="1"/>
</dbReference>
<protein>
    <submittedName>
        <fullName evidence="2">Phosphotransferase</fullName>
    </submittedName>
</protein>
<dbReference type="PANTHER" id="PTHR21310">
    <property type="entry name" value="AMINOGLYCOSIDE PHOSPHOTRANSFERASE-RELATED-RELATED"/>
    <property type="match status" value="1"/>
</dbReference>
<comment type="caution">
    <text evidence="2">The sequence shown here is derived from an EMBL/GenBank/DDBJ whole genome shotgun (WGS) entry which is preliminary data.</text>
</comment>
<dbReference type="EMBL" id="JAAAPK010000002">
    <property type="protein sequence ID" value="NBC39587.1"/>
    <property type="molecule type" value="Genomic_DNA"/>
</dbReference>
<keyword evidence="2" id="KW-0808">Transferase</keyword>
<evidence type="ECO:0000313" key="3">
    <source>
        <dbReference type="Proteomes" id="UP000537825"/>
    </source>
</evidence>
<name>A0A7X5BSU2_9BACT</name>
<sequence length="313" mass="34052">MSKPQSPPSEPSSSSLSDADDLRVRELAARHGLSLSGPIAFNELGLDFRVAIASAGDGTRWVLRIPRHEHATRKVQVEVRTLAFLRASRLPFAVPDWRVVATDLIAYPLLVDSPALVVPEGSATPEWRIDPGSDAFTGSFARALAALHALSGEAAAQAGMRTRTPQQARQAVADDVARVSRELDVNPARLRRWRTWLDDDACWPDFCVPTHGDLYPGHVLVDGLGQVSGMIDWTEARVDDPAIDMSAHLQLFGEPGLERLLRDYAAAGGRVWPGIVRHVAERLSTAPVVLALFALDTGNEDWLTAAKEQLLAD</sequence>
<dbReference type="GO" id="GO:0016740">
    <property type="term" value="F:transferase activity"/>
    <property type="evidence" value="ECO:0007669"/>
    <property type="project" value="UniProtKB-KW"/>
</dbReference>
<dbReference type="Pfam" id="PF01636">
    <property type="entry name" value="APH"/>
    <property type="match status" value="1"/>
</dbReference>
<dbReference type="Proteomes" id="UP000537825">
    <property type="component" value="Unassembled WGS sequence"/>
</dbReference>
<accession>A0A7X5BSU2</accession>
<dbReference type="InterPro" id="IPR011009">
    <property type="entry name" value="Kinase-like_dom_sf"/>
</dbReference>
<dbReference type="RefSeq" id="WP_139919301.1">
    <property type="nucleotide sequence ID" value="NZ_CBCSLE010000012.1"/>
</dbReference>
<dbReference type="CDD" id="cd05152">
    <property type="entry name" value="MPH2"/>
    <property type="match status" value="1"/>
</dbReference>
<organism evidence="2 3">
    <name type="scientific">Corallococcus exiguus</name>
    <dbReference type="NCBI Taxonomy" id="83462"/>
    <lineage>
        <taxon>Bacteria</taxon>
        <taxon>Pseudomonadati</taxon>
        <taxon>Myxococcota</taxon>
        <taxon>Myxococcia</taxon>
        <taxon>Myxococcales</taxon>
        <taxon>Cystobacterineae</taxon>
        <taxon>Myxococcaceae</taxon>
        <taxon>Corallococcus</taxon>
    </lineage>
</organism>
<gene>
    <name evidence="2" type="ORF">GTZ93_07055</name>
</gene>
<dbReference type="Gene3D" id="3.30.200.20">
    <property type="entry name" value="Phosphorylase Kinase, domain 1"/>
    <property type="match status" value="1"/>
</dbReference>
<dbReference type="AlphaFoldDB" id="A0A7X5BSU2"/>